<dbReference type="SUPFAM" id="SSF161098">
    <property type="entry name" value="MetI-like"/>
    <property type="match status" value="1"/>
</dbReference>
<dbReference type="PANTHER" id="PTHR30151:SF0">
    <property type="entry name" value="ABC TRANSPORTER PERMEASE PROTEIN MJ0413-RELATED"/>
    <property type="match status" value="1"/>
</dbReference>
<keyword evidence="10" id="KW-1185">Reference proteome</keyword>
<dbReference type="InterPro" id="IPR035906">
    <property type="entry name" value="MetI-like_sf"/>
</dbReference>
<keyword evidence="2 7" id="KW-0813">Transport</keyword>
<evidence type="ECO:0000256" key="1">
    <source>
        <dbReference type="ARBA" id="ARBA00004651"/>
    </source>
</evidence>
<evidence type="ECO:0000256" key="3">
    <source>
        <dbReference type="ARBA" id="ARBA00022475"/>
    </source>
</evidence>
<feature type="transmembrane region" description="Helical" evidence="7">
    <location>
        <begin position="216"/>
        <end position="236"/>
    </location>
</feature>
<dbReference type="Pfam" id="PF00528">
    <property type="entry name" value="BPD_transp_1"/>
    <property type="match status" value="1"/>
</dbReference>
<dbReference type="Proteomes" id="UP000326671">
    <property type="component" value="Unassembled WGS sequence"/>
</dbReference>
<gene>
    <name evidence="9" type="ORF">F4V44_03630</name>
</gene>
<accession>A0A5J5HZR8</accession>
<dbReference type="CDD" id="cd06261">
    <property type="entry name" value="TM_PBP2"/>
    <property type="match status" value="1"/>
</dbReference>
<keyword evidence="6 7" id="KW-0472">Membrane</keyword>
<evidence type="ECO:0000256" key="4">
    <source>
        <dbReference type="ARBA" id="ARBA00022692"/>
    </source>
</evidence>
<dbReference type="EMBL" id="VYKL01000010">
    <property type="protein sequence ID" value="KAA9028378.1"/>
    <property type="molecule type" value="Genomic_DNA"/>
</dbReference>
<feature type="transmembrane region" description="Helical" evidence="7">
    <location>
        <begin position="120"/>
        <end position="140"/>
    </location>
</feature>
<evidence type="ECO:0000256" key="2">
    <source>
        <dbReference type="ARBA" id="ARBA00022448"/>
    </source>
</evidence>
<evidence type="ECO:0000313" key="9">
    <source>
        <dbReference type="EMBL" id="KAA9028378.1"/>
    </source>
</evidence>
<proteinExistence type="inferred from homology"/>
<keyword evidence="5 7" id="KW-1133">Transmembrane helix</keyword>
<dbReference type="RefSeq" id="WP_150438631.1">
    <property type="nucleotide sequence ID" value="NZ_VYKL01000010.1"/>
</dbReference>
<evidence type="ECO:0000256" key="7">
    <source>
        <dbReference type="RuleBase" id="RU363032"/>
    </source>
</evidence>
<keyword evidence="3" id="KW-1003">Cell membrane</keyword>
<dbReference type="PROSITE" id="PS50928">
    <property type="entry name" value="ABC_TM1"/>
    <property type="match status" value="1"/>
</dbReference>
<reference evidence="9 10" key="1">
    <citation type="submission" date="2019-09" db="EMBL/GenBank/DDBJ databases">
        <title>Whole genome sequences of isolates from the Mars Exploration Rovers.</title>
        <authorList>
            <person name="Seuylemezian A."/>
            <person name="Vaishampayan P."/>
        </authorList>
    </citation>
    <scope>NUCLEOTIDE SEQUENCE [LARGE SCALE GENOMIC DNA]</scope>
    <source>
        <strain evidence="9 10">MER_TA_151</strain>
    </source>
</reference>
<feature type="transmembrane region" description="Helical" evidence="7">
    <location>
        <begin position="7"/>
        <end position="25"/>
    </location>
</feature>
<comment type="similarity">
    <text evidence="7">Belongs to the binding-protein-dependent transport system permease family.</text>
</comment>
<keyword evidence="4 7" id="KW-0812">Transmembrane</keyword>
<feature type="transmembrane region" description="Helical" evidence="7">
    <location>
        <begin position="62"/>
        <end position="81"/>
    </location>
</feature>
<evidence type="ECO:0000313" key="10">
    <source>
        <dbReference type="Proteomes" id="UP000326671"/>
    </source>
</evidence>
<comment type="caution">
    <text evidence="9">The sequence shown here is derived from an EMBL/GenBank/DDBJ whole genome shotgun (WGS) entry which is preliminary data.</text>
</comment>
<name>A0A5J5HZR8_9BACI</name>
<feature type="transmembrane region" description="Helical" evidence="7">
    <location>
        <begin position="93"/>
        <end position="114"/>
    </location>
</feature>
<dbReference type="AlphaFoldDB" id="A0A5J5HZR8"/>
<feature type="domain" description="ABC transmembrane type-1" evidence="8">
    <location>
        <begin position="55"/>
        <end position="235"/>
    </location>
</feature>
<evidence type="ECO:0000259" key="8">
    <source>
        <dbReference type="PROSITE" id="PS50928"/>
    </source>
</evidence>
<evidence type="ECO:0000256" key="6">
    <source>
        <dbReference type="ARBA" id="ARBA00023136"/>
    </source>
</evidence>
<sequence>MRLAIKRIVFFVALFGIWELIIRVFDVPKVMMPAPSDVALSLKESVADGSLFQDVGASFTRLLIGLIIALIIGVLLGVLLAKSKTADETLGALILSLQSIPSIVWLPLAIMWFGLNEKSVIFIVVLGAAIVMTINMRTGIKNVAPLYIKAAQTMGSGGIDLFIRVVIPASIPYAVTGLRLAWAFAWRALMAGELLSTGPGLGYTLKYASDFGRMDMVMAIMVVIGVIGVTVDLLIFQRIEKRVMIKWGLEQAA</sequence>
<dbReference type="Gene3D" id="1.10.3720.10">
    <property type="entry name" value="MetI-like"/>
    <property type="match status" value="1"/>
</dbReference>
<dbReference type="OrthoDB" id="9796361at2"/>
<feature type="transmembrane region" description="Helical" evidence="7">
    <location>
        <begin position="161"/>
        <end position="185"/>
    </location>
</feature>
<dbReference type="InterPro" id="IPR000515">
    <property type="entry name" value="MetI-like"/>
</dbReference>
<protein>
    <submittedName>
        <fullName evidence="9">ABC transporter permease</fullName>
    </submittedName>
</protein>
<dbReference type="GO" id="GO:0005886">
    <property type="term" value="C:plasma membrane"/>
    <property type="evidence" value="ECO:0007669"/>
    <property type="project" value="UniProtKB-SubCell"/>
</dbReference>
<dbReference type="GO" id="GO:0055085">
    <property type="term" value="P:transmembrane transport"/>
    <property type="evidence" value="ECO:0007669"/>
    <property type="project" value="InterPro"/>
</dbReference>
<evidence type="ECO:0000256" key="5">
    <source>
        <dbReference type="ARBA" id="ARBA00022989"/>
    </source>
</evidence>
<dbReference type="PANTHER" id="PTHR30151">
    <property type="entry name" value="ALKANE SULFONATE ABC TRANSPORTER-RELATED, MEMBRANE SUBUNIT"/>
    <property type="match status" value="1"/>
</dbReference>
<organism evidence="9 10">
    <name type="scientific">Niallia endozanthoxylica</name>
    <dbReference type="NCBI Taxonomy" id="2036016"/>
    <lineage>
        <taxon>Bacteria</taxon>
        <taxon>Bacillati</taxon>
        <taxon>Bacillota</taxon>
        <taxon>Bacilli</taxon>
        <taxon>Bacillales</taxon>
        <taxon>Bacillaceae</taxon>
        <taxon>Niallia</taxon>
    </lineage>
</organism>
<comment type="subcellular location">
    <subcellularLocation>
        <location evidence="1 7">Cell membrane</location>
        <topology evidence="1 7">Multi-pass membrane protein</topology>
    </subcellularLocation>
</comment>